<dbReference type="InterPro" id="IPR057106">
    <property type="entry name" value="NXPE4_C"/>
</dbReference>
<dbReference type="Proteomes" id="UP000694680">
    <property type="component" value="Chromosome 18"/>
</dbReference>
<evidence type="ECO:0000256" key="1">
    <source>
        <dbReference type="SAM" id="Phobius"/>
    </source>
</evidence>
<reference evidence="3" key="2">
    <citation type="submission" date="2025-08" db="UniProtKB">
        <authorList>
            <consortium name="Ensembl"/>
        </authorList>
    </citation>
    <scope>IDENTIFICATION</scope>
</reference>
<proteinExistence type="predicted"/>
<gene>
    <name evidence="3" type="primary">LOC114480398</name>
</gene>
<reference evidence="3" key="1">
    <citation type="submission" date="2020-06" db="EMBL/GenBank/DDBJ databases">
        <authorList>
            <consortium name="Wellcome Sanger Institute Data Sharing"/>
        </authorList>
    </citation>
    <scope>NUCLEOTIDE SEQUENCE [LARGE SCALE GENOMIC DNA]</scope>
</reference>
<dbReference type="Ensembl" id="ENSGWIT00000053588.1">
    <property type="protein sequence ID" value="ENSGWIP00000049583.1"/>
    <property type="gene ID" value="ENSGWIG00000024189.1"/>
</dbReference>
<reference evidence="3" key="3">
    <citation type="submission" date="2025-09" db="UniProtKB">
        <authorList>
            <consortium name="Ensembl"/>
        </authorList>
    </citation>
    <scope>IDENTIFICATION</scope>
</reference>
<evidence type="ECO:0000259" key="2">
    <source>
        <dbReference type="Pfam" id="PF24536"/>
    </source>
</evidence>
<dbReference type="PANTHER" id="PTHR16165:SF9">
    <property type="entry name" value="NXPE FAMILY MEMBER 3"/>
    <property type="match status" value="1"/>
</dbReference>
<dbReference type="Pfam" id="PF24536">
    <property type="entry name" value="NXPE4_C"/>
    <property type="match status" value="1"/>
</dbReference>
<organism evidence="3 4">
    <name type="scientific">Gouania willdenowi</name>
    <name type="common">Blunt-snouted clingfish</name>
    <name type="synonym">Lepadogaster willdenowi</name>
    <dbReference type="NCBI Taxonomy" id="441366"/>
    <lineage>
        <taxon>Eukaryota</taxon>
        <taxon>Metazoa</taxon>
        <taxon>Chordata</taxon>
        <taxon>Craniata</taxon>
        <taxon>Vertebrata</taxon>
        <taxon>Euteleostomi</taxon>
        <taxon>Actinopterygii</taxon>
        <taxon>Neopterygii</taxon>
        <taxon>Teleostei</taxon>
        <taxon>Neoteleostei</taxon>
        <taxon>Acanthomorphata</taxon>
        <taxon>Ovalentaria</taxon>
        <taxon>Blenniimorphae</taxon>
        <taxon>Blenniiformes</taxon>
        <taxon>Gobiesocoidei</taxon>
        <taxon>Gobiesocidae</taxon>
        <taxon>Gobiesocinae</taxon>
        <taxon>Gouania</taxon>
    </lineage>
</organism>
<dbReference type="Pfam" id="PF06312">
    <property type="entry name" value="Neurexophilin"/>
    <property type="match status" value="1"/>
</dbReference>
<dbReference type="GeneID" id="114480398"/>
<dbReference type="AlphaFoldDB" id="A0A8C5HW40"/>
<dbReference type="PANTHER" id="PTHR16165">
    <property type="entry name" value="NXPE FAMILY MEMBER"/>
    <property type="match status" value="1"/>
</dbReference>
<keyword evidence="1" id="KW-0812">Transmembrane</keyword>
<keyword evidence="1" id="KW-0472">Membrane</keyword>
<dbReference type="RefSeq" id="XP_028330322.1">
    <property type="nucleotide sequence ID" value="XM_028474521.1"/>
</dbReference>
<keyword evidence="1" id="KW-1133">Transmembrane helix</keyword>
<feature type="transmembrane region" description="Helical" evidence="1">
    <location>
        <begin position="38"/>
        <end position="58"/>
    </location>
</feature>
<sequence>MEDQNLSCQTFSKEKERLMGYSCRQPSLTINTGRLSKYMLIFVALTTSVLCFVLWWMGTFEFQRIPDPAFVPQVLTSRHNFCAFRPLSPEEAVEEEFILHSIAWPETPPVTLNFSLQNTTDPSCSKFTILPKVGGGQWSIGDQLEVSIIIKDYNCHPKTSGGDALLAHLRNEALDAGVSGQMVDHLNGSYTAVFPLVWEGRADVQVTLIHPSEAITVLRRLNKESLDRVFFRSVFRSGSVTETSMCNVCLRPTNMPVCNYTDIRTGEPWFCLKPKNLSCNARIIHSMGGYLPALKPLEDKLFSKVNMKVPILASGSSNITVLPYTKGQVTMNSTKVKFRPSGFYYKGVWKSLGVTQVYQFDTQSIIQCLSGKVVHFYGDSTIRQWFEYLNKALPDLKEFNLHTPEKSCPYVSLDYKNNILLTYHCHGLPIRIRPIPISQLRYIANELDNIQGGSNTVIAFTVWAHFGNFPMETYVRRLLSIRSAVLRLLARAPDTLVVIRTGNLKSYDVNGAINNGDWYALQRDRALREVFKGMNVSLVDAWEMTLAHRLQHNLHPAPPIIKNMINVLLSYICPKHR</sequence>
<evidence type="ECO:0000313" key="3">
    <source>
        <dbReference type="Ensembl" id="ENSGWIP00000049583.1"/>
    </source>
</evidence>
<feature type="domain" description="NXPE C-terminal" evidence="2">
    <location>
        <begin position="349"/>
        <end position="573"/>
    </location>
</feature>
<evidence type="ECO:0000313" key="4">
    <source>
        <dbReference type="Proteomes" id="UP000694680"/>
    </source>
</evidence>
<accession>A0A8C5HW40</accession>
<keyword evidence="4" id="KW-1185">Reference proteome</keyword>
<protein>
    <submittedName>
        <fullName evidence="3">NXPE family member 3-like</fullName>
    </submittedName>
</protein>
<dbReference type="InterPro" id="IPR026845">
    <property type="entry name" value="NXPH/NXPE"/>
</dbReference>
<dbReference type="OrthoDB" id="5950832at2759"/>
<name>A0A8C5HW40_GOUWI</name>